<dbReference type="OrthoDB" id="6377837at2"/>
<keyword evidence="3" id="KW-1185">Reference proteome</keyword>
<comment type="caution">
    <text evidence="2">The sequence shown here is derived from an EMBL/GenBank/DDBJ whole genome shotgun (WGS) entry which is preliminary data.</text>
</comment>
<dbReference type="Proteomes" id="UP000309128">
    <property type="component" value="Unassembled WGS sequence"/>
</dbReference>
<name>A0A5S4EXR4_9ACTN</name>
<accession>A0A5S4EXR4</accession>
<dbReference type="RefSeq" id="WP_138673270.1">
    <property type="nucleotide sequence ID" value="NZ_VCKY01000295.1"/>
</dbReference>
<organism evidence="2 3">
    <name type="scientific">Nonomuraea turkmeniaca</name>
    <dbReference type="NCBI Taxonomy" id="103838"/>
    <lineage>
        <taxon>Bacteria</taxon>
        <taxon>Bacillati</taxon>
        <taxon>Actinomycetota</taxon>
        <taxon>Actinomycetes</taxon>
        <taxon>Streptosporangiales</taxon>
        <taxon>Streptosporangiaceae</taxon>
        <taxon>Nonomuraea</taxon>
    </lineage>
</organism>
<evidence type="ECO:0000313" key="3">
    <source>
        <dbReference type="Proteomes" id="UP000309128"/>
    </source>
</evidence>
<reference evidence="2 3" key="1">
    <citation type="submission" date="2019-05" db="EMBL/GenBank/DDBJ databases">
        <title>Draft genome sequence of Nonomuraea turkmeniaca DSM 43926.</title>
        <authorList>
            <person name="Saricaoglu S."/>
            <person name="Isik K."/>
        </authorList>
    </citation>
    <scope>NUCLEOTIDE SEQUENCE [LARGE SCALE GENOMIC DNA]</scope>
    <source>
        <strain evidence="2 3">DSM 43926</strain>
    </source>
</reference>
<evidence type="ECO:0000313" key="2">
    <source>
        <dbReference type="EMBL" id="TMR08409.1"/>
    </source>
</evidence>
<proteinExistence type="predicted"/>
<dbReference type="AlphaFoldDB" id="A0A5S4EXR4"/>
<feature type="region of interest" description="Disordered" evidence="1">
    <location>
        <begin position="73"/>
        <end position="93"/>
    </location>
</feature>
<protein>
    <submittedName>
        <fullName evidence="2">Uncharacterized protein</fullName>
    </submittedName>
</protein>
<sequence length="117" mass="12873">MRLGQMCNGLIDSTQLAMETKPEHERAQARYVTDVPAASVITLNAIAAAEAANHFMLAAVGLHELEADYDGLTHQPRHRERDREGSRQRPTCRWCSTSTTSAFAIGDARPLPVISRS</sequence>
<evidence type="ECO:0000256" key="1">
    <source>
        <dbReference type="SAM" id="MobiDB-lite"/>
    </source>
</evidence>
<dbReference type="EMBL" id="VCKY01000295">
    <property type="protein sequence ID" value="TMR08409.1"/>
    <property type="molecule type" value="Genomic_DNA"/>
</dbReference>
<gene>
    <name evidence="2" type="ORF">ETD86_47885</name>
</gene>